<reference evidence="3" key="2">
    <citation type="journal article" date="2021" name="Genome Biol. Evol.">
        <title>Developing a high-quality reference genome for a parasitic bivalve with doubly uniparental inheritance (Bivalvia: Unionida).</title>
        <authorList>
            <person name="Smith C.H."/>
        </authorList>
    </citation>
    <scope>NUCLEOTIDE SEQUENCE</scope>
    <source>
        <strain evidence="3">CHS0354</strain>
        <tissue evidence="3">Mantle</tissue>
    </source>
</reference>
<dbReference type="SMART" id="SM00176">
    <property type="entry name" value="RAN"/>
    <property type="match status" value="1"/>
</dbReference>
<dbReference type="SUPFAM" id="SSF52540">
    <property type="entry name" value="P-loop containing nucleoside triphosphate hydrolases"/>
    <property type="match status" value="1"/>
</dbReference>
<dbReference type="SMART" id="SM00173">
    <property type="entry name" value="RAS"/>
    <property type="match status" value="1"/>
</dbReference>
<dbReference type="FunFam" id="3.40.50.300:FF:001329">
    <property type="entry name" value="Small GTP-binding protein, putative"/>
    <property type="match status" value="1"/>
</dbReference>
<evidence type="ECO:0000313" key="4">
    <source>
        <dbReference type="Proteomes" id="UP001195483"/>
    </source>
</evidence>
<dbReference type="InterPro" id="IPR001806">
    <property type="entry name" value="Small_GTPase"/>
</dbReference>
<dbReference type="CDD" id="cd00154">
    <property type="entry name" value="Rab"/>
    <property type="match status" value="1"/>
</dbReference>
<dbReference type="PROSITE" id="PS51421">
    <property type="entry name" value="RAS"/>
    <property type="match status" value="1"/>
</dbReference>
<dbReference type="Gene3D" id="3.40.50.300">
    <property type="entry name" value="P-loop containing nucleotide triphosphate hydrolases"/>
    <property type="match status" value="1"/>
</dbReference>
<dbReference type="InterPro" id="IPR050227">
    <property type="entry name" value="Rab"/>
</dbReference>
<organism evidence="3 4">
    <name type="scientific">Potamilus streckersoni</name>
    <dbReference type="NCBI Taxonomy" id="2493646"/>
    <lineage>
        <taxon>Eukaryota</taxon>
        <taxon>Metazoa</taxon>
        <taxon>Spiralia</taxon>
        <taxon>Lophotrochozoa</taxon>
        <taxon>Mollusca</taxon>
        <taxon>Bivalvia</taxon>
        <taxon>Autobranchia</taxon>
        <taxon>Heteroconchia</taxon>
        <taxon>Palaeoheterodonta</taxon>
        <taxon>Unionida</taxon>
        <taxon>Unionoidea</taxon>
        <taxon>Unionidae</taxon>
        <taxon>Ambleminae</taxon>
        <taxon>Lampsilini</taxon>
        <taxon>Potamilus</taxon>
    </lineage>
</organism>
<dbReference type="PRINTS" id="PR00449">
    <property type="entry name" value="RASTRNSFRMNG"/>
</dbReference>
<keyword evidence="4" id="KW-1185">Reference proteome</keyword>
<comment type="caution">
    <text evidence="3">The sequence shown here is derived from an EMBL/GenBank/DDBJ whole genome shotgun (WGS) entry which is preliminary data.</text>
</comment>
<dbReference type="SMART" id="SM00177">
    <property type="entry name" value="ARF"/>
    <property type="match status" value="1"/>
</dbReference>
<dbReference type="PROSITE" id="PS51419">
    <property type="entry name" value="RAB"/>
    <property type="match status" value="1"/>
</dbReference>
<evidence type="ECO:0000256" key="1">
    <source>
        <dbReference type="ARBA" id="ARBA00022741"/>
    </source>
</evidence>
<sequence>MSQLNKQNQLSPLTDTPRFKAVLLGEGGVGKSSLFLRIKDNVFGETLQPTIGIESCSKSLYVGGEKVLFQIWDTSGVEKFQSLTRSYYRNTQVVLLVYSVQDSTSLQLLTRWIKDADDHAPNAMRFLIGNKCDLEKSLSDQSVNNFAAMHECVNVFSTSAKTGEGIDRALVKITEKLLNSYQGPFMMESPFLCDSTETYEDSISLTKSNKNSGKKDKSCCF</sequence>
<dbReference type="NCBIfam" id="TIGR00231">
    <property type="entry name" value="small_GTP"/>
    <property type="match status" value="1"/>
</dbReference>
<dbReference type="InterPro" id="IPR027417">
    <property type="entry name" value="P-loop_NTPase"/>
</dbReference>
<keyword evidence="2" id="KW-0342">GTP-binding</keyword>
<dbReference type="SMART" id="SM00175">
    <property type="entry name" value="RAB"/>
    <property type="match status" value="1"/>
</dbReference>
<accession>A0AAE0VJZ5</accession>
<reference evidence="3" key="1">
    <citation type="journal article" date="2021" name="Genome Biol. Evol.">
        <title>A High-Quality Reference Genome for a Parasitic Bivalve with Doubly Uniparental Inheritance (Bivalvia: Unionida).</title>
        <authorList>
            <person name="Smith C.H."/>
        </authorList>
    </citation>
    <scope>NUCLEOTIDE SEQUENCE</scope>
    <source>
        <strain evidence="3">CHS0354</strain>
    </source>
</reference>
<evidence type="ECO:0000256" key="2">
    <source>
        <dbReference type="ARBA" id="ARBA00023134"/>
    </source>
</evidence>
<dbReference type="InterPro" id="IPR005225">
    <property type="entry name" value="Small_GTP-bd"/>
</dbReference>
<proteinExistence type="predicted"/>
<dbReference type="EMBL" id="JAEAOA010001977">
    <property type="protein sequence ID" value="KAK3581083.1"/>
    <property type="molecule type" value="Genomic_DNA"/>
</dbReference>
<dbReference type="Pfam" id="PF00071">
    <property type="entry name" value="Ras"/>
    <property type="match status" value="1"/>
</dbReference>
<name>A0AAE0VJZ5_9BIVA</name>
<dbReference type="SMART" id="SM00174">
    <property type="entry name" value="RHO"/>
    <property type="match status" value="1"/>
</dbReference>
<evidence type="ECO:0000313" key="3">
    <source>
        <dbReference type="EMBL" id="KAK3581083.1"/>
    </source>
</evidence>
<keyword evidence="1" id="KW-0547">Nucleotide-binding</keyword>
<reference evidence="3" key="3">
    <citation type="submission" date="2023-05" db="EMBL/GenBank/DDBJ databases">
        <authorList>
            <person name="Smith C.H."/>
        </authorList>
    </citation>
    <scope>NUCLEOTIDE SEQUENCE</scope>
    <source>
        <strain evidence="3">CHS0354</strain>
        <tissue evidence="3">Mantle</tissue>
    </source>
</reference>
<protein>
    <submittedName>
        <fullName evidence="3">Uncharacterized protein</fullName>
    </submittedName>
</protein>
<dbReference type="AlphaFoldDB" id="A0AAE0VJZ5"/>
<gene>
    <name evidence="3" type="ORF">CHS0354_033871</name>
</gene>
<dbReference type="Proteomes" id="UP001195483">
    <property type="component" value="Unassembled WGS sequence"/>
</dbReference>
<dbReference type="GO" id="GO:0005525">
    <property type="term" value="F:GTP binding"/>
    <property type="evidence" value="ECO:0007669"/>
    <property type="project" value="UniProtKB-KW"/>
</dbReference>
<dbReference type="PANTHER" id="PTHR47977">
    <property type="entry name" value="RAS-RELATED PROTEIN RAB"/>
    <property type="match status" value="1"/>
</dbReference>
<dbReference type="GO" id="GO:0003924">
    <property type="term" value="F:GTPase activity"/>
    <property type="evidence" value="ECO:0007669"/>
    <property type="project" value="InterPro"/>
</dbReference>